<organism evidence="2 3">
    <name type="scientific">Corynespora cassiicola Philippines</name>
    <dbReference type="NCBI Taxonomy" id="1448308"/>
    <lineage>
        <taxon>Eukaryota</taxon>
        <taxon>Fungi</taxon>
        <taxon>Dikarya</taxon>
        <taxon>Ascomycota</taxon>
        <taxon>Pezizomycotina</taxon>
        <taxon>Dothideomycetes</taxon>
        <taxon>Pleosporomycetidae</taxon>
        <taxon>Pleosporales</taxon>
        <taxon>Corynesporascaceae</taxon>
        <taxon>Corynespora</taxon>
    </lineage>
</organism>
<gene>
    <name evidence="2" type="ORF">BS50DRAFT_604017</name>
</gene>
<feature type="domain" description="N-acetyltransferase" evidence="1">
    <location>
        <begin position="78"/>
        <end position="213"/>
    </location>
</feature>
<dbReference type="SUPFAM" id="SSF55729">
    <property type="entry name" value="Acyl-CoA N-acyltransferases (Nat)"/>
    <property type="match status" value="1"/>
</dbReference>
<keyword evidence="3" id="KW-1185">Reference proteome</keyword>
<evidence type="ECO:0000313" key="3">
    <source>
        <dbReference type="Proteomes" id="UP000240883"/>
    </source>
</evidence>
<dbReference type="Gene3D" id="3.40.630.30">
    <property type="match status" value="1"/>
</dbReference>
<dbReference type="Pfam" id="PF13508">
    <property type="entry name" value="Acetyltransf_7"/>
    <property type="match status" value="1"/>
</dbReference>
<keyword evidence="2" id="KW-0012">Acyltransferase</keyword>
<sequence length="221" mass="24818">MPNPNLTVSLLTPGEAPQYQSIRHETFRDTVNKILYTREPSEKTQARVVAEIKDAITDKGVLYLKCVDKATGDIIAGARWRYLRPKDPEASLRTDEELDADLSVPEPFDESDPGLFRSLFTLFHAGKRRHLANRPYYCLDTLVTHPNHHRRGAGSMLIEWGTTKADEAGVECYLEASPMGEPLYAKHGFERLEEVGLNLRGFGGDVDELRFIVSPFGSTRG</sequence>
<keyword evidence="2" id="KW-0808">Transferase</keyword>
<dbReference type="AlphaFoldDB" id="A0A2T2N7I6"/>
<dbReference type="PANTHER" id="PTHR42791:SF14">
    <property type="entry name" value="N-ACETYLTRANSFERASE DOMAIN-CONTAINING PROTEIN"/>
    <property type="match status" value="1"/>
</dbReference>
<dbReference type="STRING" id="1448308.A0A2T2N7I6"/>
<proteinExistence type="predicted"/>
<evidence type="ECO:0000313" key="2">
    <source>
        <dbReference type="EMBL" id="PSN61369.1"/>
    </source>
</evidence>
<dbReference type="InterPro" id="IPR000182">
    <property type="entry name" value="GNAT_dom"/>
</dbReference>
<dbReference type="CDD" id="cd04301">
    <property type="entry name" value="NAT_SF"/>
    <property type="match status" value="1"/>
</dbReference>
<dbReference type="InterPro" id="IPR016181">
    <property type="entry name" value="Acyl_CoA_acyltransferase"/>
</dbReference>
<name>A0A2T2N7I6_CORCC</name>
<dbReference type="Proteomes" id="UP000240883">
    <property type="component" value="Unassembled WGS sequence"/>
</dbReference>
<dbReference type="OrthoDB" id="2115692at2759"/>
<dbReference type="InterPro" id="IPR052523">
    <property type="entry name" value="Trichothecene_AcTrans"/>
</dbReference>
<reference evidence="2 3" key="1">
    <citation type="journal article" date="2018" name="Front. Microbiol.">
        <title>Genome-Wide Analysis of Corynespora cassiicola Leaf Fall Disease Putative Effectors.</title>
        <authorList>
            <person name="Lopez D."/>
            <person name="Ribeiro S."/>
            <person name="Label P."/>
            <person name="Fumanal B."/>
            <person name="Venisse J.S."/>
            <person name="Kohler A."/>
            <person name="de Oliveira R.R."/>
            <person name="Labutti K."/>
            <person name="Lipzen A."/>
            <person name="Lail K."/>
            <person name="Bauer D."/>
            <person name="Ohm R.A."/>
            <person name="Barry K.W."/>
            <person name="Spatafora J."/>
            <person name="Grigoriev I.V."/>
            <person name="Martin F.M."/>
            <person name="Pujade-Renaud V."/>
        </authorList>
    </citation>
    <scope>NUCLEOTIDE SEQUENCE [LARGE SCALE GENOMIC DNA]</scope>
    <source>
        <strain evidence="2 3">Philippines</strain>
    </source>
</reference>
<dbReference type="PROSITE" id="PS51186">
    <property type="entry name" value="GNAT"/>
    <property type="match status" value="1"/>
</dbReference>
<accession>A0A2T2N7I6</accession>
<dbReference type="EMBL" id="KZ678144">
    <property type="protein sequence ID" value="PSN61369.1"/>
    <property type="molecule type" value="Genomic_DNA"/>
</dbReference>
<protein>
    <submittedName>
        <fullName evidence="2">Acyl-CoA N-acyltransferase</fullName>
    </submittedName>
</protein>
<dbReference type="GO" id="GO:0016747">
    <property type="term" value="F:acyltransferase activity, transferring groups other than amino-acyl groups"/>
    <property type="evidence" value="ECO:0007669"/>
    <property type="project" value="InterPro"/>
</dbReference>
<dbReference type="PANTHER" id="PTHR42791">
    <property type="entry name" value="GNAT FAMILY ACETYLTRANSFERASE"/>
    <property type="match status" value="1"/>
</dbReference>
<evidence type="ECO:0000259" key="1">
    <source>
        <dbReference type="PROSITE" id="PS51186"/>
    </source>
</evidence>